<dbReference type="GO" id="GO:0005886">
    <property type="term" value="C:plasma membrane"/>
    <property type="evidence" value="ECO:0007669"/>
    <property type="project" value="UniProtKB-SubCell"/>
</dbReference>
<feature type="domain" description="MacB-like periplasmic core" evidence="9">
    <location>
        <begin position="21"/>
        <end position="244"/>
    </location>
</feature>
<dbReference type="Proteomes" id="UP000033947">
    <property type="component" value="Unassembled WGS sequence"/>
</dbReference>
<evidence type="ECO:0000256" key="3">
    <source>
        <dbReference type="ARBA" id="ARBA00022692"/>
    </source>
</evidence>
<feature type="transmembrane region" description="Helical" evidence="7">
    <location>
        <begin position="21"/>
        <end position="42"/>
    </location>
</feature>
<evidence type="ECO:0000259" key="8">
    <source>
        <dbReference type="Pfam" id="PF02687"/>
    </source>
</evidence>
<evidence type="ECO:0000256" key="2">
    <source>
        <dbReference type="ARBA" id="ARBA00022475"/>
    </source>
</evidence>
<dbReference type="InterPro" id="IPR050250">
    <property type="entry name" value="Macrolide_Exporter_MacB"/>
</dbReference>
<comment type="caution">
    <text evidence="10">The sequence shown here is derived from an EMBL/GenBank/DDBJ whole genome shotgun (WGS) entry which is preliminary data.</text>
</comment>
<organism evidence="10 11">
    <name type="scientific">candidate division WWE3 bacterium GW2011_GWC2_41_23</name>
    <dbReference type="NCBI Taxonomy" id="1619123"/>
    <lineage>
        <taxon>Bacteria</taxon>
        <taxon>Katanobacteria</taxon>
    </lineage>
</organism>
<keyword evidence="4 7" id="KW-1133">Transmembrane helix</keyword>
<keyword evidence="3 7" id="KW-0812">Transmembrane</keyword>
<evidence type="ECO:0000256" key="7">
    <source>
        <dbReference type="SAM" id="Phobius"/>
    </source>
</evidence>
<feature type="domain" description="ABC3 transporter permease C-terminal" evidence="8">
    <location>
        <begin position="288"/>
        <end position="400"/>
    </location>
</feature>
<feature type="transmembrane region" description="Helical" evidence="7">
    <location>
        <begin position="370"/>
        <end position="390"/>
    </location>
</feature>
<keyword evidence="5 7" id="KW-0472">Membrane</keyword>
<dbReference type="InterPro" id="IPR003838">
    <property type="entry name" value="ABC3_permease_C"/>
</dbReference>
<evidence type="ECO:0000256" key="1">
    <source>
        <dbReference type="ARBA" id="ARBA00004651"/>
    </source>
</evidence>
<accession>A0A0G0Y2D7</accession>
<dbReference type="Pfam" id="PF12704">
    <property type="entry name" value="MacB_PCD"/>
    <property type="match status" value="1"/>
</dbReference>
<dbReference type="PANTHER" id="PTHR30572:SF4">
    <property type="entry name" value="ABC TRANSPORTER PERMEASE YTRF"/>
    <property type="match status" value="1"/>
</dbReference>
<protein>
    <submittedName>
        <fullName evidence="10">ABC transporter, permease protein</fullName>
    </submittedName>
</protein>
<name>A0A0G0Y2D7_UNCKA</name>
<dbReference type="InterPro" id="IPR025857">
    <property type="entry name" value="MacB_PCD"/>
</dbReference>
<dbReference type="PANTHER" id="PTHR30572">
    <property type="entry name" value="MEMBRANE COMPONENT OF TRANSPORTER-RELATED"/>
    <property type="match status" value="1"/>
</dbReference>
<evidence type="ECO:0000259" key="9">
    <source>
        <dbReference type="Pfam" id="PF12704"/>
    </source>
</evidence>
<dbReference type="Pfam" id="PF02687">
    <property type="entry name" value="FtsX"/>
    <property type="match status" value="1"/>
</dbReference>
<evidence type="ECO:0000313" key="11">
    <source>
        <dbReference type="Proteomes" id="UP000033947"/>
    </source>
</evidence>
<evidence type="ECO:0000256" key="6">
    <source>
        <dbReference type="ARBA" id="ARBA00038076"/>
    </source>
</evidence>
<dbReference type="GO" id="GO:0022857">
    <property type="term" value="F:transmembrane transporter activity"/>
    <property type="evidence" value="ECO:0007669"/>
    <property type="project" value="TreeGrafter"/>
</dbReference>
<dbReference type="EMBL" id="LCBB01000001">
    <property type="protein sequence ID" value="KKS03601.1"/>
    <property type="molecule type" value="Genomic_DNA"/>
</dbReference>
<dbReference type="AlphaFoldDB" id="A0A0G0Y2D7"/>
<dbReference type="PATRIC" id="fig|1619123.3.peg.65"/>
<sequence>MTFLETLEESVSVLKVNRMRTLLSILGIVIGIGSVIALMTLGEATQRSITDRIQSLGANLLTIRPGSQQQGFLKMNSTENTSLKFDDALAIQESPRITTVSDVSAEYSSRSQVSFERNNTNVQVTGVSGNYFEIRNISIEIGSSFGPSASDNYEKVAVLGPTVVEDLFGENANPIGQSVRIGSSTFKVVGVTKSSGTGGFSGSDEAVYVPLTVAQDIIFGKDYVSAVYVVAKDQTVIDAALNQVGFFLLERHSKENVEDADFSITSQEQIIETVSEVTGTFTTLLTGIAAISLVVGGIGIMNIMLVTVTERTREIGLRKSLGAKRKAIVMQFLTESIILTIIGGLIGVLIGLGVSMIITSKMSLPTTISVGSIFLSVGVATVIGILFGWYPARKASKLQPIEALRYE</sequence>
<comment type="subcellular location">
    <subcellularLocation>
        <location evidence="1">Cell membrane</location>
        <topology evidence="1">Multi-pass membrane protein</topology>
    </subcellularLocation>
</comment>
<feature type="transmembrane region" description="Helical" evidence="7">
    <location>
        <begin position="329"/>
        <end position="358"/>
    </location>
</feature>
<gene>
    <name evidence="10" type="ORF">UU55_C0001G0062</name>
</gene>
<reference evidence="10 11" key="1">
    <citation type="journal article" date="2015" name="Nature">
        <title>rRNA introns, odd ribosomes, and small enigmatic genomes across a large radiation of phyla.</title>
        <authorList>
            <person name="Brown C.T."/>
            <person name="Hug L.A."/>
            <person name="Thomas B.C."/>
            <person name="Sharon I."/>
            <person name="Castelle C.J."/>
            <person name="Singh A."/>
            <person name="Wilkins M.J."/>
            <person name="Williams K.H."/>
            <person name="Banfield J.F."/>
        </authorList>
    </citation>
    <scope>NUCLEOTIDE SEQUENCE [LARGE SCALE GENOMIC DNA]</scope>
</reference>
<evidence type="ECO:0000313" key="10">
    <source>
        <dbReference type="EMBL" id="KKS03601.1"/>
    </source>
</evidence>
<evidence type="ECO:0000256" key="5">
    <source>
        <dbReference type="ARBA" id="ARBA00023136"/>
    </source>
</evidence>
<feature type="transmembrane region" description="Helical" evidence="7">
    <location>
        <begin position="284"/>
        <end position="308"/>
    </location>
</feature>
<proteinExistence type="inferred from homology"/>
<comment type="similarity">
    <text evidence="6">Belongs to the ABC-4 integral membrane protein family.</text>
</comment>
<keyword evidence="2" id="KW-1003">Cell membrane</keyword>
<evidence type="ECO:0000256" key="4">
    <source>
        <dbReference type="ARBA" id="ARBA00022989"/>
    </source>
</evidence>